<keyword evidence="2" id="KW-1185">Reference proteome</keyword>
<evidence type="ECO:0000313" key="1">
    <source>
        <dbReference type="EMBL" id="KRO14242.1"/>
    </source>
</evidence>
<evidence type="ECO:0000313" key="2">
    <source>
        <dbReference type="Proteomes" id="UP000051783"/>
    </source>
</evidence>
<organism evidence="1 2">
    <name type="scientific">Lactiplantibacillus xiangfangensis</name>
    <dbReference type="NCBI Taxonomy" id="942150"/>
    <lineage>
        <taxon>Bacteria</taxon>
        <taxon>Bacillati</taxon>
        <taxon>Bacillota</taxon>
        <taxon>Bacilli</taxon>
        <taxon>Lactobacillales</taxon>
        <taxon>Lactobacillaceae</taxon>
        <taxon>Lactiplantibacillus</taxon>
    </lineage>
</organism>
<comment type="caution">
    <text evidence="1">The sequence shown here is derived from an EMBL/GenBank/DDBJ whole genome shotgun (WGS) entry which is preliminary data.</text>
</comment>
<dbReference type="EMBL" id="JQCL01000019">
    <property type="protein sequence ID" value="KRO14242.1"/>
    <property type="molecule type" value="Genomic_DNA"/>
</dbReference>
<sequence>MKGVFPEDVDKQPFFEFIQTLKARERKDRTELIDPAEAISQTYGNKAKRR</sequence>
<dbReference type="PATRIC" id="fig|942150.3.peg.1791"/>
<protein>
    <submittedName>
        <fullName evidence="1">Uncharacterized protein</fullName>
    </submittedName>
</protein>
<dbReference type="AlphaFoldDB" id="A0A0R2MPP6"/>
<name>A0A0R2MPP6_9LACO</name>
<proteinExistence type="predicted"/>
<dbReference type="STRING" id="942150.IV64_GL001726"/>
<dbReference type="Proteomes" id="UP000051783">
    <property type="component" value="Unassembled WGS sequence"/>
</dbReference>
<accession>A0A0R2MPP6</accession>
<reference evidence="1 2" key="1">
    <citation type="journal article" date="2015" name="Genome Announc.">
        <title>Expanding the biotechnology potential of lactobacilli through comparative genomics of 213 strains and associated genera.</title>
        <authorList>
            <person name="Sun Z."/>
            <person name="Harris H.M."/>
            <person name="McCann A."/>
            <person name="Guo C."/>
            <person name="Argimon S."/>
            <person name="Zhang W."/>
            <person name="Yang X."/>
            <person name="Jeffery I.B."/>
            <person name="Cooney J.C."/>
            <person name="Kagawa T.F."/>
            <person name="Liu W."/>
            <person name="Song Y."/>
            <person name="Salvetti E."/>
            <person name="Wrobel A."/>
            <person name="Rasinkangas P."/>
            <person name="Parkhill J."/>
            <person name="Rea M.C."/>
            <person name="O'Sullivan O."/>
            <person name="Ritari J."/>
            <person name="Douillard F.P."/>
            <person name="Paul Ross R."/>
            <person name="Yang R."/>
            <person name="Briner A.E."/>
            <person name="Felis G.E."/>
            <person name="de Vos W.M."/>
            <person name="Barrangou R."/>
            <person name="Klaenhammer T.R."/>
            <person name="Caufield P.W."/>
            <person name="Cui Y."/>
            <person name="Zhang H."/>
            <person name="O'Toole P.W."/>
        </authorList>
    </citation>
    <scope>NUCLEOTIDE SEQUENCE [LARGE SCALE GENOMIC DNA]</scope>
    <source>
        <strain evidence="1 2">LMG 26013</strain>
    </source>
</reference>
<gene>
    <name evidence="1" type="ORF">IV64_GL001726</name>
</gene>